<organism evidence="1 2">
    <name type="scientific">Didymella heteroderae</name>
    <dbReference type="NCBI Taxonomy" id="1769908"/>
    <lineage>
        <taxon>Eukaryota</taxon>
        <taxon>Fungi</taxon>
        <taxon>Dikarya</taxon>
        <taxon>Ascomycota</taxon>
        <taxon>Pezizomycotina</taxon>
        <taxon>Dothideomycetes</taxon>
        <taxon>Pleosporomycetidae</taxon>
        <taxon>Pleosporales</taxon>
        <taxon>Pleosporineae</taxon>
        <taxon>Didymellaceae</taxon>
        <taxon>Didymella</taxon>
    </lineage>
</organism>
<sequence>MATIGIVNNATAGPYLSRRADDVNVKRGYFNISSLNKSSIDKPQNTNKYKDVVNVPTAYGAILIRFLVLQNTTSDLNIVQRHQHATSMAEVPLALNASLLGVVTPSKLLNFASRLLLYNQSGIVSDPQRVAGISG</sequence>
<reference evidence="1" key="1">
    <citation type="submission" date="2019-04" db="EMBL/GenBank/DDBJ databases">
        <title>Sequencing of skin fungus with MAO and IRED activity.</title>
        <authorList>
            <person name="Marsaioli A.J."/>
            <person name="Bonatto J.M.C."/>
            <person name="Reis Junior O."/>
        </authorList>
    </citation>
    <scope>NUCLEOTIDE SEQUENCE</scope>
    <source>
        <strain evidence="1">28M1</strain>
    </source>
</reference>
<keyword evidence="2" id="KW-1185">Reference proteome</keyword>
<dbReference type="EMBL" id="SWKV01000073">
    <property type="protein sequence ID" value="KAF3033946.1"/>
    <property type="molecule type" value="Genomic_DNA"/>
</dbReference>
<protein>
    <submittedName>
        <fullName evidence="1">Uncharacterized protein</fullName>
    </submittedName>
</protein>
<gene>
    <name evidence="1" type="ORF">E8E12_000643</name>
</gene>
<name>A0A9P4WJG5_9PLEO</name>
<proteinExistence type="predicted"/>
<evidence type="ECO:0000313" key="1">
    <source>
        <dbReference type="EMBL" id="KAF3033946.1"/>
    </source>
</evidence>
<accession>A0A9P4WJG5</accession>
<dbReference type="OrthoDB" id="2018906at2759"/>
<dbReference type="AlphaFoldDB" id="A0A9P4WJG5"/>
<dbReference type="Proteomes" id="UP000758155">
    <property type="component" value="Unassembled WGS sequence"/>
</dbReference>
<evidence type="ECO:0000313" key="2">
    <source>
        <dbReference type="Proteomes" id="UP000758155"/>
    </source>
</evidence>
<comment type="caution">
    <text evidence="1">The sequence shown here is derived from an EMBL/GenBank/DDBJ whole genome shotgun (WGS) entry which is preliminary data.</text>
</comment>